<evidence type="ECO:0000256" key="4">
    <source>
        <dbReference type="PROSITE-ProRule" id="PRU00335"/>
    </source>
</evidence>
<dbReference type="PANTHER" id="PTHR47506">
    <property type="entry name" value="TRANSCRIPTIONAL REGULATORY PROTEIN"/>
    <property type="match status" value="1"/>
</dbReference>
<feature type="DNA-binding region" description="H-T-H motif" evidence="4">
    <location>
        <begin position="30"/>
        <end position="49"/>
    </location>
</feature>
<gene>
    <name evidence="6" type="ORF">C4520_04345</name>
</gene>
<accession>A0A3A4NUL3</accession>
<dbReference type="InterPro" id="IPR011075">
    <property type="entry name" value="TetR_C"/>
</dbReference>
<dbReference type="PANTHER" id="PTHR47506:SF1">
    <property type="entry name" value="HTH-TYPE TRANSCRIPTIONAL REGULATOR YJDC"/>
    <property type="match status" value="1"/>
</dbReference>
<dbReference type="AlphaFoldDB" id="A0A3A4NUL3"/>
<sequence length="221" mass="24133">MSENHDAGTKKSIIDASLSLFARRGYHGTSIAQIAEATGLTKGALYWYFKGGKEELFLTVLDTIKEKWHGAVMDKMESVGGAAEKLAQFFDATAEMVAADSNPYSMHLFLISAGAQPEMKEFEEAIRAAYAGYVKMIADTIRSGQEDGEIARDLDAEAIAVGLIGCLEGIVLQARLHSPATVAAATAEMKRQFFRSLCMTPVRPQKKEKIHTLSADQLHLF</sequence>
<evidence type="ECO:0000259" key="5">
    <source>
        <dbReference type="PROSITE" id="PS50977"/>
    </source>
</evidence>
<keyword evidence="3" id="KW-0804">Transcription</keyword>
<evidence type="ECO:0000313" key="6">
    <source>
        <dbReference type="EMBL" id="RJP24238.1"/>
    </source>
</evidence>
<dbReference type="EMBL" id="QZKU01000038">
    <property type="protein sequence ID" value="RJP24238.1"/>
    <property type="molecule type" value="Genomic_DNA"/>
</dbReference>
<feature type="domain" description="HTH tetR-type" evidence="5">
    <location>
        <begin position="7"/>
        <end position="67"/>
    </location>
</feature>
<organism evidence="6 7">
    <name type="scientific">Abyssobacteria bacterium (strain SURF_5)</name>
    <dbReference type="NCBI Taxonomy" id="2093360"/>
    <lineage>
        <taxon>Bacteria</taxon>
        <taxon>Pseudomonadati</taxon>
        <taxon>Candidatus Hydrogenedentota</taxon>
        <taxon>Candidatus Abyssobacteria</taxon>
    </lineage>
</organism>
<dbReference type="Proteomes" id="UP000265882">
    <property type="component" value="Unassembled WGS sequence"/>
</dbReference>
<evidence type="ECO:0000256" key="3">
    <source>
        <dbReference type="ARBA" id="ARBA00023163"/>
    </source>
</evidence>
<comment type="caution">
    <text evidence="6">The sequence shown here is derived from an EMBL/GenBank/DDBJ whole genome shotgun (WGS) entry which is preliminary data.</text>
</comment>
<dbReference type="PRINTS" id="PR00455">
    <property type="entry name" value="HTHTETR"/>
</dbReference>
<dbReference type="InterPro" id="IPR009057">
    <property type="entry name" value="Homeodomain-like_sf"/>
</dbReference>
<keyword evidence="2 4" id="KW-0238">DNA-binding</keyword>
<dbReference type="Pfam" id="PF16925">
    <property type="entry name" value="TetR_C_13"/>
    <property type="match status" value="1"/>
</dbReference>
<name>A0A3A4NUL3_ABYX5</name>
<protein>
    <submittedName>
        <fullName evidence="6">TetR/AcrR family transcriptional regulator</fullName>
    </submittedName>
</protein>
<evidence type="ECO:0000313" key="7">
    <source>
        <dbReference type="Proteomes" id="UP000265882"/>
    </source>
</evidence>
<dbReference type="PROSITE" id="PS50977">
    <property type="entry name" value="HTH_TETR_2"/>
    <property type="match status" value="1"/>
</dbReference>
<keyword evidence="1" id="KW-0805">Transcription regulation</keyword>
<dbReference type="GO" id="GO:0003677">
    <property type="term" value="F:DNA binding"/>
    <property type="evidence" value="ECO:0007669"/>
    <property type="project" value="UniProtKB-UniRule"/>
</dbReference>
<dbReference type="InterPro" id="IPR036271">
    <property type="entry name" value="Tet_transcr_reg_TetR-rel_C_sf"/>
</dbReference>
<evidence type="ECO:0000256" key="1">
    <source>
        <dbReference type="ARBA" id="ARBA00023015"/>
    </source>
</evidence>
<dbReference type="InterPro" id="IPR001647">
    <property type="entry name" value="HTH_TetR"/>
</dbReference>
<dbReference type="Gene3D" id="1.10.357.10">
    <property type="entry name" value="Tetracycline Repressor, domain 2"/>
    <property type="match status" value="1"/>
</dbReference>
<dbReference type="Pfam" id="PF00440">
    <property type="entry name" value="TetR_N"/>
    <property type="match status" value="1"/>
</dbReference>
<evidence type="ECO:0000256" key="2">
    <source>
        <dbReference type="ARBA" id="ARBA00023125"/>
    </source>
</evidence>
<proteinExistence type="predicted"/>
<dbReference type="SUPFAM" id="SSF46689">
    <property type="entry name" value="Homeodomain-like"/>
    <property type="match status" value="1"/>
</dbReference>
<dbReference type="SUPFAM" id="SSF48498">
    <property type="entry name" value="Tetracyclin repressor-like, C-terminal domain"/>
    <property type="match status" value="1"/>
</dbReference>
<dbReference type="Gene3D" id="1.10.10.60">
    <property type="entry name" value="Homeodomain-like"/>
    <property type="match status" value="1"/>
</dbReference>
<reference evidence="6 7" key="1">
    <citation type="journal article" date="2017" name="ISME J.">
        <title>Energy and carbon metabolisms in a deep terrestrial subsurface fluid microbial community.</title>
        <authorList>
            <person name="Momper L."/>
            <person name="Jungbluth S.P."/>
            <person name="Lee M.D."/>
            <person name="Amend J.P."/>
        </authorList>
    </citation>
    <scope>NUCLEOTIDE SEQUENCE [LARGE SCALE GENOMIC DNA]</scope>
    <source>
        <strain evidence="6">SURF_5</strain>
    </source>
</reference>